<feature type="transmembrane region" description="Helical" evidence="21">
    <location>
        <begin position="250"/>
        <end position="275"/>
    </location>
</feature>
<evidence type="ECO:0000256" key="10">
    <source>
        <dbReference type="ARBA" id="ARBA00022989"/>
    </source>
</evidence>
<dbReference type="GO" id="GO:0009252">
    <property type="term" value="P:peptidoglycan biosynthetic process"/>
    <property type="evidence" value="ECO:0007669"/>
    <property type="project" value="UniProtKB-KW"/>
</dbReference>
<dbReference type="GO" id="GO:0008360">
    <property type="term" value="P:regulation of cell shape"/>
    <property type="evidence" value="ECO:0007669"/>
    <property type="project" value="UniProtKB-KW"/>
</dbReference>
<keyword evidence="6" id="KW-0808">Transferase</keyword>
<dbReference type="GO" id="GO:0051301">
    <property type="term" value="P:cell division"/>
    <property type="evidence" value="ECO:0007669"/>
    <property type="project" value="UniProtKB-KW"/>
</dbReference>
<dbReference type="PANTHER" id="PTHR30474">
    <property type="entry name" value="CELL CYCLE PROTEIN"/>
    <property type="match status" value="1"/>
</dbReference>
<name>A0A1G1VSQ8_9BACT</name>
<dbReference type="InterPro" id="IPR001182">
    <property type="entry name" value="FtsW/RodA"/>
</dbReference>
<proteinExistence type="inferred from homology"/>
<dbReference type="GO" id="GO:0032153">
    <property type="term" value="C:cell division site"/>
    <property type="evidence" value="ECO:0007669"/>
    <property type="project" value="TreeGrafter"/>
</dbReference>
<evidence type="ECO:0000256" key="1">
    <source>
        <dbReference type="ARBA" id="ARBA00004651"/>
    </source>
</evidence>
<comment type="caution">
    <text evidence="22">The sequence shown here is derived from an EMBL/GenBank/DDBJ whole genome shotgun (WGS) entry which is preliminary data.</text>
</comment>
<keyword evidence="11 21" id="KW-0472">Membrane</keyword>
<evidence type="ECO:0000256" key="11">
    <source>
        <dbReference type="ARBA" id="ARBA00023136"/>
    </source>
</evidence>
<evidence type="ECO:0000256" key="13">
    <source>
        <dbReference type="ARBA" id="ARBA00023316"/>
    </source>
</evidence>
<dbReference type="PANTHER" id="PTHR30474:SF2">
    <property type="entry name" value="PEPTIDOGLYCAN GLYCOSYLTRANSFERASE FTSW-RELATED"/>
    <property type="match status" value="1"/>
</dbReference>
<keyword evidence="3" id="KW-1003">Cell membrane</keyword>
<dbReference type="GO" id="GO:0005886">
    <property type="term" value="C:plasma membrane"/>
    <property type="evidence" value="ECO:0007669"/>
    <property type="project" value="UniProtKB-SubCell"/>
</dbReference>
<dbReference type="GO" id="GO:0071555">
    <property type="term" value="P:cell wall organization"/>
    <property type="evidence" value="ECO:0007669"/>
    <property type="project" value="UniProtKB-KW"/>
</dbReference>
<feature type="transmembrane region" description="Helical" evidence="21">
    <location>
        <begin position="213"/>
        <end position="230"/>
    </location>
</feature>
<dbReference type="Proteomes" id="UP000179233">
    <property type="component" value="Unassembled WGS sequence"/>
</dbReference>
<evidence type="ECO:0000256" key="5">
    <source>
        <dbReference type="ARBA" id="ARBA00022676"/>
    </source>
</evidence>
<keyword evidence="13" id="KW-0961">Cell wall biogenesis/degradation</keyword>
<feature type="transmembrane region" description="Helical" evidence="21">
    <location>
        <begin position="97"/>
        <end position="121"/>
    </location>
</feature>
<keyword evidence="12" id="KW-0131">Cell cycle</keyword>
<gene>
    <name evidence="22" type="ORF">A2786_02995</name>
</gene>
<keyword evidence="8" id="KW-0133">Cell shape</keyword>
<dbReference type="GO" id="GO:0015648">
    <property type="term" value="F:lipid-linked peptidoglycan transporter activity"/>
    <property type="evidence" value="ECO:0007669"/>
    <property type="project" value="TreeGrafter"/>
</dbReference>
<accession>A0A1G1VSQ8</accession>
<evidence type="ECO:0000256" key="19">
    <source>
        <dbReference type="ARBA" id="ARBA00044770"/>
    </source>
</evidence>
<keyword evidence="7 21" id="KW-0812">Transmembrane</keyword>
<keyword evidence="5" id="KW-0328">Glycosyltransferase</keyword>
<sequence length="350" mass="37331">MDYTLFFCAVLLTLFGVLMVYDASVVEAYQQFGNKFFFAKQQLVWAGIGLVVLGLTSQIPYWLWKKVSIGAFVATVVMLGLVLVPSIGMKIQGARRWIGFGSLTIQPAELAKLTLILYLSLLLEKKRSLLQFLVAVGVAAGLIVLEPDLGTGIVIVAIGAALYFFSGAPLKTFLTLGIVGTIVGMGVIAISPYRRARVATFFNPKDDPLGASYHIRQVLIALGSGGLFGVGIGQSRQKFQYIPAATTDSIFAIIAEEVGFIGSLGLIVLFLFMIMRAMKIARQSKDQFGKLLCGGIAAWIGIQAALNLATMVALVPLTGIPLPLISYGGSATIVTLAGIGIVLNVSKYAK</sequence>
<evidence type="ECO:0000256" key="8">
    <source>
        <dbReference type="ARBA" id="ARBA00022960"/>
    </source>
</evidence>
<comment type="pathway">
    <text evidence="2">Cell wall biogenesis; peptidoglycan biosynthesis.</text>
</comment>
<dbReference type="Pfam" id="PF01098">
    <property type="entry name" value="FTSW_RODA_SPOVE"/>
    <property type="match status" value="1"/>
</dbReference>
<evidence type="ECO:0000256" key="17">
    <source>
        <dbReference type="ARBA" id="ARBA00041185"/>
    </source>
</evidence>
<keyword evidence="4 22" id="KW-0132">Cell division</keyword>
<evidence type="ECO:0000256" key="7">
    <source>
        <dbReference type="ARBA" id="ARBA00022692"/>
    </source>
</evidence>
<dbReference type="AlphaFoldDB" id="A0A1G1VSQ8"/>
<evidence type="ECO:0000256" key="9">
    <source>
        <dbReference type="ARBA" id="ARBA00022984"/>
    </source>
</evidence>
<evidence type="ECO:0000256" key="15">
    <source>
        <dbReference type="ARBA" id="ARBA00033270"/>
    </source>
</evidence>
<evidence type="ECO:0000256" key="16">
    <source>
        <dbReference type="ARBA" id="ARBA00038053"/>
    </source>
</evidence>
<dbReference type="EC" id="2.4.99.28" evidence="19"/>
<protein>
    <recommendedName>
        <fullName evidence="17">Probable peptidoglycan glycosyltransferase FtsW</fullName>
        <ecNumber evidence="19">2.4.99.28</ecNumber>
    </recommendedName>
    <alternativeName>
        <fullName evidence="18">Cell division protein FtsW</fullName>
    </alternativeName>
    <alternativeName>
        <fullName evidence="15">Cell wall polymerase</fullName>
    </alternativeName>
    <alternativeName>
        <fullName evidence="14">Peptidoglycan polymerase</fullName>
    </alternativeName>
</protein>
<feature type="transmembrane region" description="Helical" evidence="21">
    <location>
        <begin position="71"/>
        <end position="91"/>
    </location>
</feature>
<dbReference type="EMBL" id="MHCJ01000003">
    <property type="protein sequence ID" value="OGY18441.1"/>
    <property type="molecule type" value="Genomic_DNA"/>
</dbReference>
<evidence type="ECO:0000256" key="6">
    <source>
        <dbReference type="ARBA" id="ARBA00022679"/>
    </source>
</evidence>
<evidence type="ECO:0000256" key="4">
    <source>
        <dbReference type="ARBA" id="ARBA00022618"/>
    </source>
</evidence>
<feature type="transmembrane region" description="Helical" evidence="21">
    <location>
        <begin position="324"/>
        <end position="345"/>
    </location>
</feature>
<comment type="similarity">
    <text evidence="16">Belongs to the SEDS family. FtsW subfamily.</text>
</comment>
<keyword evidence="10 21" id="KW-1133">Transmembrane helix</keyword>
<feature type="transmembrane region" description="Helical" evidence="21">
    <location>
        <begin position="296"/>
        <end position="318"/>
    </location>
</feature>
<evidence type="ECO:0000256" key="21">
    <source>
        <dbReference type="SAM" id="Phobius"/>
    </source>
</evidence>
<evidence type="ECO:0000256" key="12">
    <source>
        <dbReference type="ARBA" id="ARBA00023306"/>
    </source>
</evidence>
<feature type="transmembrane region" description="Helical" evidence="21">
    <location>
        <begin position="133"/>
        <end position="166"/>
    </location>
</feature>
<comment type="subcellular location">
    <subcellularLocation>
        <location evidence="1">Cell membrane</location>
        <topology evidence="1">Multi-pass membrane protein</topology>
    </subcellularLocation>
</comment>
<evidence type="ECO:0000256" key="18">
    <source>
        <dbReference type="ARBA" id="ARBA00041418"/>
    </source>
</evidence>
<evidence type="ECO:0000256" key="2">
    <source>
        <dbReference type="ARBA" id="ARBA00004752"/>
    </source>
</evidence>
<dbReference type="GO" id="GO:0008955">
    <property type="term" value="F:peptidoglycan glycosyltransferase activity"/>
    <property type="evidence" value="ECO:0007669"/>
    <property type="project" value="UniProtKB-EC"/>
</dbReference>
<evidence type="ECO:0000313" key="22">
    <source>
        <dbReference type="EMBL" id="OGY18441.1"/>
    </source>
</evidence>
<keyword evidence="9" id="KW-0573">Peptidoglycan synthesis</keyword>
<evidence type="ECO:0000256" key="3">
    <source>
        <dbReference type="ARBA" id="ARBA00022475"/>
    </source>
</evidence>
<organism evidence="22 23">
    <name type="scientific">Candidatus Chisholmbacteria bacterium RIFCSPHIGHO2_01_FULL_52_32</name>
    <dbReference type="NCBI Taxonomy" id="1797591"/>
    <lineage>
        <taxon>Bacteria</taxon>
        <taxon>Candidatus Chisholmiibacteriota</taxon>
    </lineage>
</organism>
<dbReference type="InterPro" id="IPR013437">
    <property type="entry name" value="FtsW"/>
</dbReference>
<evidence type="ECO:0000256" key="20">
    <source>
        <dbReference type="ARBA" id="ARBA00049902"/>
    </source>
</evidence>
<feature type="transmembrane region" description="Helical" evidence="21">
    <location>
        <begin position="172"/>
        <end position="193"/>
    </location>
</feature>
<dbReference type="NCBIfam" id="TIGR02614">
    <property type="entry name" value="ftsW"/>
    <property type="match status" value="1"/>
</dbReference>
<comment type="catalytic activity">
    <reaction evidence="20">
        <text>[GlcNAc-(1-&gt;4)-Mur2Ac(oyl-L-Ala-gamma-D-Glu-L-Lys-D-Ala-D-Ala)](n)-di-trans,octa-cis-undecaprenyl diphosphate + beta-D-GlcNAc-(1-&gt;4)-Mur2Ac(oyl-L-Ala-gamma-D-Glu-L-Lys-D-Ala-D-Ala)-di-trans,octa-cis-undecaprenyl diphosphate = [GlcNAc-(1-&gt;4)-Mur2Ac(oyl-L-Ala-gamma-D-Glu-L-Lys-D-Ala-D-Ala)](n+1)-di-trans,octa-cis-undecaprenyl diphosphate + di-trans,octa-cis-undecaprenyl diphosphate + H(+)</text>
        <dbReference type="Rhea" id="RHEA:23708"/>
        <dbReference type="Rhea" id="RHEA-COMP:9602"/>
        <dbReference type="Rhea" id="RHEA-COMP:9603"/>
        <dbReference type="ChEBI" id="CHEBI:15378"/>
        <dbReference type="ChEBI" id="CHEBI:58405"/>
        <dbReference type="ChEBI" id="CHEBI:60033"/>
        <dbReference type="ChEBI" id="CHEBI:78435"/>
        <dbReference type="EC" id="2.4.99.28"/>
    </reaction>
</comment>
<evidence type="ECO:0000313" key="23">
    <source>
        <dbReference type="Proteomes" id="UP000179233"/>
    </source>
</evidence>
<evidence type="ECO:0000256" key="14">
    <source>
        <dbReference type="ARBA" id="ARBA00032370"/>
    </source>
</evidence>
<feature type="transmembrane region" description="Helical" evidence="21">
    <location>
        <begin position="44"/>
        <end position="64"/>
    </location>
</feature>
<reference evidence="22 23" key="1">
    <citation type="journal article" date="2016" name="Nat. Commun.">
        <title>Thousands of microbial genomes shed light on interconnected biogeochemical processes in an aquifer system.</title>
        <authorList>
            <person name="Anantharaman K."/>
            <person name="Brown C.T."/>
            <person name="Hug L.A."/>
            <person name="Sharon I."/>
            <person name="Castelle C.J."/>
            <person name="Probst A.J."/>
            <person name="Thomas B.C."/>
            <person name="Singh A."/>
            <person name="Wilkins M.J."/>
            <person name="Karaoz U."/>
            <person name="Brodie E.L."/>
            <person name="Williams K.H."/>
            <person name="Hubbard S.S."/>
            <person name="Banfield J.F."/>
        </authorList>
    </citation>
    <scope>NUCLEOTIDE SEQUENCE [LARGE SCALE GENOMIC DNA]</scope>
</reference>